<dbReference type="Proteomes" id="UP000214365">
    <property type="component" value="Unassembled WGS sequence"/>
</dbReference>
<gene>
    <name evidence="3" type="ORF">UA08_06640</name>
</gene>
<keyword evidence="2" id="KW-1133">Transmembrane helix</keyword>
<feature type="transmembrane region" description="Helical" evidence="2">
    <location>
        <begin position="115"/>
        <end position="139"/>
    </location>
</feature>
<comment type="caution">
    <text evidence="3">The sequence shown here is derived from an EMBL/GenBank/DDBJ whole genome shotgun (WGS) entry which is preliminary data.</text>
</comment>
<feature type="region of interest" description="Disordered" evidence="1">
    <location>
        <begin position="1"/>
        <end position="52"/>
    </location>
</feature>
<protein>
    <recommendedName>
        <fullName evidence="5">Condensation domain-containing protein</fullName>
    </recommendedName>
</protein>
<evidence type="ECO:0000313" key="3">
    <source>
        <dbReference type="EMBL" id="OKL57924.1"/>
    </source>
</evidence>
<evidence type="ECO:0000256" key="1">
    <source>
        <dbReference type="SAM" id="MobiDB-lite"/>
    </source>
</evidence>
<dbReference type="EMBL" id="LFMY01000010">
    <property type="protein sequence ID" value="OKL57924.1"/>
    <property type="molecule type" value="Genomic_DNA"/>
</dbReference>
<accession>A0A225AI74</accession>
<keyword evidence="2" id="KW-0472">Membrane</keyword>
<dbReference type="Gene3D" id="3.30.559.30">
    <property type="entry name" value="Nonribosomal peptide synthetase, condensation domain"/>
    <property type="match status" value="2"/>
</dbReference>
<evidence type="ECO:0008006" key="5">
    <source>
        <dbReference type="Google" id="ProtNLM"/>
    </source>
</evidence>
<feature type="compositionally biased region" description="Acidic residues" evidence="1">
    <location>
        <begin position="29"/>
        <end position="38"/>
    </location>
</feature>
<evidence type="ECO:0000313" key="4">
    <source>
        <dbReference type="Proteomes" id="UP000214365"/>
    </source>
</evidence>
<dbReference type="RefSeq" id="XP_020118045.1">
    <property type="nucleotide sequence ID" value="XM_020268939.1"/>
</dbReference>
<dbReference type="PANTHER" id="PTHR38887:SF1">
    <property type="entry name" value="RAS MODIFICATION PROTEIN ERF4"/>
    <property type="match status" value="1"/>
</dbReference>
<keyword evidence="4" id="KW-1185">Reference proteome</keyword>
<reference evidence="3 4" key="1">
    <citation type="submission" date="2015-06" db="EMBL/GenBank/DDBJ databases">
        <title>Talaromyces atroroseus IBT 11181 draft genome.</title>
        <authorList>
            <person name="Rasmussen K.B."/>
            <person name="Rasmussen S."/>
            <person name="Petersen B."/>
            <person name="Sicheritz-Ponten T."/>
            <person name="Mortensen U.H."/>
            <person name="Thrane U."/>
        </authorList>
    </citation>
    <scope>NUCLEOTIDE SEQUENCE [LARGE SCALE GENOMIC DNA]</scope>
    <source>
        <strain evidence="3 4">IBT 11181</strain>
    </source>
</reference>
<dbReference type="InterPro" id="IPR023213">
    <property type="entry name" value="CAT-like_dom_sf"/>
</dbReference>
<proteinExistence type="predicted"/>
<dbReference type="Gene3D" id="3.30.559.10">
    <property type="entry name" value="Chloramphenicol acetyltransferase-like domain"/>
    <property type="match status" value="1"/>
</dbReference>
<keyword evidence="2" id="KW-0812">Transmembrane</keyword>
<feature type="compositionally biased region" description="Polar residues" evidence="1">
    <location>
        <begin position="253"/>
        <end position="262"/>
    </location>
</feature>
<dbReference type="InterPro" id="IPR053221">
    <property type="entry name" value="Burnettramic_acid_biosynth"/>
</dbReference>
<sequence length="786" mass="87553">MHDSFRRMRGSRRGSPASFLRHAPKAPQEDYDDRDIDDVPPPGSSLSSEHSQPNKRLLYPIIILQRRPEEKSRGWMLAYAPELNEFGIDQTTFLKFLYDFNESHKSSTYLDAVNLAAFGVGFAPGIAPMVISMAVPMAVSYAKKTQTERQSKSYLGRMNSELFELCGLYAVVMTLQPIDQASLTVDSATASIGGGHHDQYRSSDYDINGYNPPDLPQSAPLVFPSPQDIGFSSFMSDPRSAGHNSGLLGQLTGRASSRQKQLSPKEAWKQRKKEEEEVRKELEKRNKLGLLKTLKSKAAMSSISAISRDTTEYPICQEGSDRPTVREIDMPAIMNGQSTDGLSWRETRPRVYERQLDYMELLYHQIGSIFAQTGAEQWCVSICVKIDTETSGDALVQRVKSAWVNMRFKHPEIASTIKEDRRVYEVTDNWESWVANTFEVIADCTARESFSHMPPLHGQASKLYFFSQSNEILIRSSHDRIDARGGFCLLDDLIGVIAKPESCESRPGDEIINLSPSIETAGHFPPTTNDDCDQATALLCQGAVGGLSIGLNASNLGKPPTVKRTFEFVFSEEETMQVIKAVKVKGFTVTQAVQTALALTSKLLGTSDRDFYSSIAVFDLRGICPEELRHRVAAYHSVWPANVAVDRFDSTLDRFKEMYVSFPGRKQETSKTGIYRPLVAAIRGALSVPPPSPNTSVGLSALGVIDKQMTWQHEGLTVTDFWLTLDIFTPNVVCTTWTRAGSMHIYASFNEQYYSSEDVNSFLANMKTILFHGLGIRHDDSLGAVI</sequence>
<dbReference type="AlphaFoldDB" id="A0A225AI74"/>
<dbReference type="OrthoDB" id="2548233at2759"/>
<dbReference type="PANTHER" id="PTHR38887">
    <property type="entry name" value="CHROMOSOME 21, WHOLE GENOME SHOTGUN SEQUENCE"/>
    <property type="match status" value="1"/>
</dbReference>
<organism evidence="3 4">
    <name type="scientific">Talaromyces atroroseus</name>
    <dbReference type="NCBI Taxonomy" id="1441469"/>
    <lineage>
        <taxon>Eukaryota</taxon>
        <taxon>Fungi</taxon>
        <taxon>Dikarya</taxon>
        <taxon>Ascomycota</taxon>
        <taxon>Pezizomycotina</taxon>
        <taxon>Eurotiomycetes</taxon>
        <taxon>Eurotiomycetidae</taxon>
        <taxon>Eurotiales</taxon>
        <taxon>Trichocomaceae</taxon>
        <taxon>Talaromyces</taxon>
        <taxon>Talaromyces sect. Trachyspermi</taxon>
    </lineage>
</organism>
<dbReference type="GeneID" id="31006395"/>
<evidence type="ECO:0000256" key="2">
    <source>
        <dbReference type="SAM" id="Phobius"/>
    </source>
</evidence>
<feature type="region of interest" description="Disordered" evidence="1">
    <location>
        <begin position="242"/>
        <end position="273"/>
    </location>
</feature>
<name>A0A225AI74_TALAT</name>